<protein>
    <submittedName>
        <fullName evidence="1">Uncharacterized protein</fullName>
    </submittedName>
</protein>
<reference evidence="1" key="1">
    <citation type="submission" date="2021-04" db="EMBL/GenBank/DDBJ databases">
        <title>novel species isolated from subtropical streams in China.</title>
        <authorList>
            <person name="Lu H."/>
        </authorList>
    </citation>
    <scope>NUCLEOTIDE SEQUENCE</scope>
    <source>
        <strain evidence="1">LFS511W</strain>
    </source>
</reference>
<evidence type="ECO:0000313" key="2">
    <source>
        <dbReference type="Proteomes" id="UP000680067"/>
    </source>
</evidence>
<dbReference type="AlphaFoldDB" id="A0A941I7D7"/>
<sequence length="154" mass="18345">MNESMQPVWIVFPKIPWGSLGWRMGAGEVYWCEWTTWFRSLPETERHVYKSKWLEPDRWIGFYSFIETGKLPEWFQDMRRKVAEAAIPPTPDEDIIEHYFRVLWLIREHLKRICVEHPLPGESIAELYLGPDGVQWRLSSDAIRGGMRLVRQAQ</sequence>
<gene>
    <name evidence="1" type="ORF">KDM89_06250</name>
</gene>
<accession>A0A941I7D7</accession>
<keyword evidence="2" id="KW-1185">Reference proteome</keyword>
<comment type="caution">
    <text evidence="1">The sequence shown here is derived from an EMBL/GenBank/DDBJ whole genome shotgun (WGS) entry which is preliminary data.</text>
</comment>
<dbReference type="EMBL" id="JAGSPN010000003">
    <property type="protein sequence ID" value="MBR7781733.1"/>
    <property type="molecule type" value="Genomic_DNA"/>
</dbReference>
<dbReference type="RefSeq" id="WP_212687079.1">
    <property type="nucleotide sequence ID" value="NZ_JAGSPN010000003.1"/>
</dbReference>
<proteinExistence type="predicted"/>
<name>A0A941I7D7_9BURK</name>
<organism evidence="1 2">
    <name type="scientific">Undibacterium luofuense</name>
    <dbReference type="NCBI Taxonomy" id="2828733"/>
    <lineage>
        <taxon>Bacteria</taxon>
        <taxon>Pseudomonadati</taxon>
        <taxon>Pseudomonadota</taxon>
        <taxon>Betaproteobacteria</taxon>
        <taxon>Burkholderiales</taxon>
        <taxon>Oxalobacteraceae</taxon>
        <taxon>Undibacterium</taxon>
    </lineage>
</organism>
<evidence type="ECO:0000313" key="1">
    <source>
        <dbReference type="EMBL" id="MBR7781733.1"/>
    </source>
</evidence>
<dbReference type="Proteomes" id="UP000680067">
    <property type="component" value="Unassembled WGS sequence"/>
</dbReference>